<dbReference type="RefSeq" id="WP_059349973.1">
    <property type="nucleotide sequence ID" value="NZ_LDYG01000001.1"/>
</dbReference>
<dbReference type="CDD" id="cd01109">
    <property type="entry name" value="HTH_YyaN"/>
    <property type="match status" value="1"/>
</dbReference>
<keyword evidence="5" id="KW-1185">Reference proteome</keyword>
<evidence type="ECO:0000313" key="5">
    <source>
        <dbReference type="Proteomes" id="UP000074108"/>
    </source>
</evidence>
<dbReference type="EMBL" id="LDYG01000001">
    <property type="protein sequence ID" value="KUP09445.1"/>
    <property type="molecule type" value="Genomic_DNA"/>
</dbReference>
<reference evidence="4 5" key="1">
    <citation type="journal article" date="2016" name="Front. Microbiol.">
        <title>Microevolution Analysis of Bacillus coahuilensis Unveils Differences in Phosphorus Acquisition Strategies and Their Regulation.</title>
        <authorList>
            <person name="Gomez-Lunar Z."/>
            <person name="Hernandez-Gonzalez I."/>
            <person name="Rodriguez-Torres M.D."/>
            <person name="Souza V."/>
            <person name="Olmedo-Alvarez G."/>
        </authorList>
    </citation>
    <scope>NUCLEOTIDE SEQUENCE [LARGE SCALE GENOMIC DNA]</scope>
    <source>
        <strain evidence="5">p1.1.43</strain>
    </source>
</reference>
<dbReference type="InterPro" id="IPR047057">
    <property type="entry name" value="MerR_fam"/>
</dbReference>
<dbReference type="STRING" id="1150625.Q75_00545"/>
<dbReference type="GO" id="GO:0003677">
    <property type="term" value="F:DNA binding"/>
    <property type="evidence" value="ECO:0007669"/>
    <property type="project" value="UniProtKB-KW"/>
</dbReference>
<dbReference type="PRINTS" id="PR00040">
    <property type="entry name" value="HTHMERR"/>
</dbReference>
<name>A0A147KCN5_9BACI</name>
<protein>
    <submittedName>
        <fullName evidence="4">MerR family transcriptional regulator</fullName>
    </submittedName>
</protein>
<dbReference type="SUPFAM" id="SSF46955">
    <property type="entry name" value="Putative DNA-binding domain"/>
    <property type="match status" value="1"/>
</dbReference>
<accession>A0A147KCN5</accession>
<evidence type="ECO:0000256" key="2">
    <source>
        <dbReference type="SAM" id="Coils"/>
    </source>
</evidence>
<proteinExistence type="predicted"/>
<dbReference type="InterPro" id="IPR000551">
    <property type="entry name" value="MerR-type_HTH_dom"/>
</dbReference>
<gene>
    <name evidence="4" type="ORF">Q75_00545</name>
</gene>
<keyword evidence="2" id="KW-0175">Coiled coil</keyword>
<dbReference type="Gene3D" id="1.10.1660.10">
    <property type="match status" value="1"/>
</dbReference>
<evidence type="ECO:0000313" key="4">
    <source>
        <dbReference type="EMBL" id="KUP09445.1"/>
    </source>
</evidence>
<evidence type="ECO:0000259" key="3">
    <source>
        <dbReference type="PROSITE" id="PS50937"/>
    </source>
</evidence>
<sequence>MNYTIGEAAKLNGLTISQLRYYDNQGLLPFLKRTPKGDRVFDHDALKFLNLILCLKDTGMPIKEIKQFVDWSMVGTQHTPKRLVMIKQHEQNVLEKMREMEENVKKIRQKIARLESEIQG</sequence>
<dbReference type="GO" id="GO:0003700">
    <property type="term" value="F:DNA-binding transcription factor activity"/>
    <property type="evidence" value="ECO:0007669"/>
    <property type="project" value="InterPro"/>
</dbReference>
<comment type="caution">
    <text evidence="4">The sequence shown here is derived from an EMBL/GenBank/DDBJ whole genome shotgun (WGS) entry which is preliminary data.</text>
</comment>
<keyword evidence="1" id="KW-0238">DNA-binding</keyword>
<organism evidence="4 5">
    <name type="scientific">Bacillus coahuilensis p1.1.43</name>
    <dbReference type="NCBI Taxonomy" id="1150625"/>
    <lineage>
        <taxon>Bacteria</taxon>
        <taxon>Bacillati</taxon>
        <taxon>Bacillota</taxon>
        <taxon>Bacilli</taxon>
        <taxon>Bacillales</taxon>
        <taxon>Bacillaceae</taxon>
        <taxon>Bacillus</taxon>
    </lineage>
</organism>
<dbReference type="PATRIC" id="fig|1150625.3.peg.113"/>
<evidence type="ECO:0000256" key="1">
    <source>
        <dbReference type="ARBA" id="ARBA00023125"/>
    </source>
</evidence>
<dbReference type="InterPro" id="IPR009061">
    <property type="entry name" value="DNA-bd_dom_put_sf"/>
</dbReference>
<dbReference type="PANTHER" id="PTHR30204">
    <property type="entry name" value="REDOX-CYCLING DRUG-SENSING TRANSCRIPTIONAL ACTIVATOR SOXR"/>
    <property type="match status" value="1"/>
</dbReference>
<dbReference type="PROSITE" id="PS50937">
    <property type="entry name" value="HTH_MERR_2"/>
    <property type="match status" value="1"/>
</dbReference>
<feature type="domain" description="HTH merR-type" evidence="3">
    <location>
        <begin position="2"/>
        <end position="71"/>
    </location>
</feature>
<feature type="coiled-coil region" evidence="2">
    <location>
        <begin position="86"/>
        <end position="117"/>
    </location>
</feature>
<dbReference type="SMART" id="SM00422">
    <property type="entry name" value="HTH_MERR"/>
    <property type="match status" value="1"/>
</dbReference>
<dbReference type="OrthoDB" id="9811174at2"/>
<dbReference type="AlphaFoldDB" id="A0A147KCN5"/>
<dbReference type="Pfam" id="PF13411">
    <property type="entry name" value="MerR_1"/>
    <property type="match status" value="1"/>
</dbReference>
<dbReference type="PANTHER" id="PTHR30204:SF82">
    <property type="entry name" value="TRANSCRIPTIONAL REGULATOR, MERR FAMILY"/>
    <property type="match status" value="1"/>
</dbReference>
<dbReference type="Proteomes" id="UP000074108">
    <property type="component" value="Unassembled WGS sequence"/>
</dbReference>